<organism evidence="8 9">
    <name type="scientific">Hyaloscypha bicolor E</name>
    <dbReference type="NCBI Taxonomy" id="1095630"/>
    <lineage>
        <taxon>Eukaryota</taxon>
        <taxon>Fungi</taxon>
        <taxon>Dikarya</taxon>
        <taxon>Ascomycota</taxon>
        <taxon>Pezizomycotina</taxon>
        <taxon>Leotiomycetes</taxon>
        <taxon>Helotiales</taxon>
        <taxon>Hyaloscyphaceae</taxon>
        <taxon>Hyaloscypha</taxon>
        <taxon>Hyaloscypha bicolor</taxon>
    </lineage>
</organism>
<proteinExistence type="predicted"/>
<dbReference type="InterPro" id="IPR011701">
    <property type="entry name" value="MFS"/>
</dbReference>
<feature type="transmembrane region" description="Helical" evidence="6">
    <location>
        <begin position="372"/>
        <end position="391"/>
    </location>
</feature>
<dbReference type="Proteomes" id="UP000235371">
    <property type="component" value="Unassembled WGS sequence"/>
</dbReference>
<feature type="transmembrane region" description="Helical" evidence="6">
    <location>
        <begin position="239"/>
        <end position="263"/>
    </location>
</feature>
<gene>
    <name evidence="8" type="ORF">K444DRAFT_605808</name>
</gene>
<dbReference type="RefSeq" id="XP_024726061.1">
    <property type="nucleotide sequence ID" value="XM_024878876.1"/>
</dbReference>
<feature type="transmembrane region" description="Helical" evidence="6">
    <location>
        <begin position="309"/>
        <end position="331"/>
    </location>
</feature>
<feature type="transmembrane region" description="Helical" evidence="6">
    <location>
        <begin position="397"/>
        <end position="416"/>
    </location>
</feature>
<dbReference type="GO" id="GO:0022857">
    <property type="term" value="F:transmembrane transporter activity"/>
    <property type="evidence" value="ECO:0007669"/>
    <property type="project" value="InterPro"/>
</dbReference>
<name>A0A2J6SEG4_9HELO</name>
<feature type="transmembrane region" description="Helical" evidence="6">
    <location>
        <begin position="343"/>
        <end position="365"/>
    </location>
</feature>
<feature type="transmembrane region" description="Helical" evidence="6">
    <location>
        <begin position="437"/>
        <end position="458"/>
    </location>
</feature>
<dbReference type="PANTHER" id="PTHR42718">
    <property type="entry name" value="MAJOR FACILITATOR SUPERFAMILY MULTIDRUG TRANSPORTER MFSC"/>
    <property type="match status" value="1"/>
</dbReference>
<feature type="transmembrane region" description="Helical" evidence="6">
    <location>
        <begin position="140"/>
        <end position="161"/>
    </location>
</feature>
<feature type="transmembrane region" description="Helical" evidence="6">
    <location>
        <begin position="109"/>
        <end position="128"/>
    </location>
</feature>
<sequence>MAQVDASLTAVESHTAPHPGTEEGANSGRRPECFNSTLQECLFVLTATMSIGMSSFLYGITTVITAPIGRDLHMTSAQLTWINASGALSSGSFLLFFAKVADTFGRRSLLIFAMAAFAISSLIAGFATNAMYLDVFGGLLGLWPAAAVPPAVGILGAAYGVPSKRKNKAFACFSAGNPVGFVMGSIFSGVAANLFNWRASLWLLAIIYVCFFVAAIWTVPKTQAETERLSWDVLKRLDLFGILLSIAGIALFCSSLTIAGGAAHGWRTSYVLVLLVLGIALMVSFIGWEGYCKYPLMPLQIWRDRNFSLISVVVLLGFMSFTTSAFWLSLYMQNVLKFSALKVAIHLLPQAIGGILVNVFAGLVLHRVNNKLLTGIGALAYLGSAILLATMKEESSYWAFIFPSLLLSVIGADLQFNVANMYVMSSLPPNQQSLAGGIFNTVTKICSAIGLGISASLYNAESSGTAALQTATKPYHGVFWFCVASAALGLCFVPFLTIGTQGQESKASSVTNYVDEKSVSNENGKKP</sequence>
<protein>
    <submittedName>
        <fullName evidence="8">Membrane transporter</fullName>
    </submittedName>
</protein>
<dbReference type="Pfam" id="PF07690">
    <property type="entry name" value="MFS_1"/>
    <property type="match status" value="1"/>
</dbReference>
<feature type="transmembrane region" description="Helical" evidence="6">
    <location>
        <begin position="42"/>
        <end position="66"/>
    </location>
</feature>
<feature type="transmembrane region" description="Helical" evidence="6">
    <location>
        <begin position="269"/>
        <end position="288"/>
    </location>
</feature>
<feature type="transmembrane region" description="Helical" evidence="6">
    <location>
        <begin position="78"/>
        <end position="97"/>
    </location>
</feature>
<evidence type="ECO:0000259" key="7">
    <source>
        <dbReference type="PROSITE" id="PS50850"/>
    </source>
</evidence>
<dbReference type="SUPFAM" id="SSF103473">
    <property type="entry name" value="MFS general substrate transporter"/>
    <property type="match status" value="2"/>
</dbReference>
<feature type="domain" description="Major facilitator superfamily (MFS) profile" evidence="7">
    <location>
        <begin position="43"/>
        <end position="501"/>
    </location>
</feature>
<evidence type="ECO:0000256" key="5">
    <source>
        <dbReference type="SAM" id="MobiDB-lite"/>
    </source>
</evidence>
<dbReference type="PANTHER" id="PTHR42718:SF23">
    <property type="entry name" value="MAJOR FACILITATOR SUPERFAMILY (MFS) PROFILE DOMAIN-CONTAINING PROTEIN"/>
    <property type="match status" value="1"/>
</dbReference>
<dbReference type="InterPro" id="IPR036259">
    <property type="entry name" value="MFS_trans_sf"/>
</dbReference>
<dbReference type="PROSITE" id="PS50850">
    <property type="entry name" value="MFS"/>
    <property type="match status" value="1"/>
</dbReference>
<evidence type="ECO:0000256" key="6">
    <source>
        <dbReference type="SAM" id="Phobius"/>
    </source>
</evidence>
<keyword evidence="2 6" id="KW-0812">Transmembrane</keyword>
<reference evidence="8 9" key="1">
    <citation type="submission" date="2016-04" db="EMBL/GenBank/DDBJ databases">
        <title>A degradative enzymes factory behind the ericoid mycorrhizal symbiosis.</title>
        <authorList>
            <consortium name="DOE Joint Genome Institute"/>
            <person name="Martino E."/>
            <person name="Morin E."/>
            <person name="Grelet G."/>
            <person name="Kuo A."/>
            <person name="Kohler A."/>
            <person name="Daghino S."/>
            <person name="Barry K."/>
            <person name="Choi C."/>
            <person name="Cichocki N."/>
            <person name="Clum A."/>
            <person name="Copeland A."/>
            <person name="Hainaut M."/>
            <person name="Haridas S."/>
            <person name="Labutti K."/>
            <person name="Lindquist E."/>
            <person name="Lipzen A."/>
            <person name="Khouja H.-R."/>
            <person name="Murat C."/>
            <person name="Ohm R."/>
            <person name="Olson A."/>
            <person name="Spatafora J."/>
            <person name="Veneault-Fourrey C."/>
            <person name="Henrissat B."/>
            <person name="Grigoriev I."/>
            <person name="Martin F."/>
            <person name="Perotto S."/>
        </authorList>
    </citation>
    <scope>NUCLEOTIDE SEQUENCE [LARGE SCALE GENOMIC DNA]</scope>
    <source>
        <strain evidence="8 9">E</strain>
    </source>
</reference>
<comment type="subcellular location">
    <subcellularLocation>
        <location evidence="1">Membrane</location>
        <topology evidence="1">Multi-pass membrane protein</topology>
    </subcellularLocation>
</comment>
<keyword evidence="3 6" id="KW-1133">Transmembrane helix</keyword>
<dbReference type="OrthoDB" id="2985014at2759"/>
<feature type="region of interest" description="Disordered" evidence="5">
    <location>
        <begin position="1"/>
        <end position="30"/>
    </location>
</feature>
<accession>A0A2J6SEG4</accession>
<feature type="transmembrane region" description="Helical" evidence="6">
    <location>
        <begin position="201"/>
        <end position="219"/>
    </location>
</feature>
<dbReference type="EMBL" id="KZ613936">
    <property type="protein sequence ID" value="PMD49157.1"/>
    <property type="molecule type" value="Genomic_DNA"/>
</dbReference>
<keyword evidence="9" id="KW-1185">Reference proteome</keyword>
<evidence type="ECO:0000256" key="1">
    <source>
        <dbReference type="ARBA" id="ARBA00004141"/>
    </source>
</evidence>
<dbReference type="GO" id="GO:0016020">
    <property type="term" value="C:membrane"/>
    <property type="evidence" value="ECO:0007669"/>
    <property type="project" value="UniProtKB-SubCell"/>
</dbReference>
<dbReference type="InParanoid" id="A0A2J6SEG4"/>
<keyword evidence="4 6" id="KW-0472">Membrane</keyword>
<feature type="transmembrane region" description="Helical" evidence="6">
    <location>
        <begin position="173"/>
        <end position="195"/>
    </location>
</feature>
<dbReference type="GeneID" id="36586953"/>
<feature type="transmembrane region" description="Helical" evidence="6">
    <location>
        <begin position="478"/>
        <end position="498"/>
    </location>
</feature>
<dbReference type="AlphaFoldDB" id="A0A2J6SEG4"/>
<evidence type="ECO:0000313" key="9">
    <source>
        <dbReference type="Proteomes" id="UP000235371"/>
    </source>
</evidence>
<evidence type="ECO:0000313" key="8">
    <source>
        <dbReference type="EMBL" id="PMD49157.1"/>
    </source>
</evidence>
<evidence type="ECO:0000256" key="4">
    <source>
        <dbReference type="ARBA" id="ARBA00023136"/>
    </source>
</evidence>
<evidence type="ECO:0000256" key="2">
    <source>
        <dbReference type="ARBA" id="ARBA00022692"/>
    </source>
</evidence>
<dbReference type="InterPro" id="IPR020846">
    <property type="entry name" value="MFS_dom"/>
</dbReference>
<dbReference type="Gene3D" id="1.20.1250.20">
    <property type="entry name" value="MFS general substrate transporter like domains"/>
    <property type="match status" value="2"/>
</dbReference>
<evidence type="ECO:0000256" key="3">
    <source>
        <dbReference type="ARBA" id="ARBA00022989"/>
    </source>
</evidence>